<dbReference type="InterPro" id="IPR051906">
    <property type="entry name" value="TolC-like"/>
</dbReference>
<proteinExistence type="predicted"/>
<sequence length="516" mass="55876">MRIKSKSVNMPDFDGRARPRTRKWLKAVCIALALSPLTPVPQGLAFAQNRNAASKKAESKSADVEGSVPAVSTPIPAENRRLAPSNLANEVDAPAPRRLIKDRFSAGVLPMARGVLLAVQQHPSITDAVATLAQQTAGVDYAKAGYYPQIRVGMGTGTSNGTSGSSSLLATASASQMLYDFGKVDSQVGRSQALVRRQQAVVLKQVDVISRSAAEAVLMVHRYQALTNLADAQVEAVARVLELAELRANAGLSTKADPIQATARVQGARAYQGQMSTELAQWRQKLRTFVGEAGVRPVEVLPGLESDTLWMSGTPDFALLPDVLIVQAERQAAKAQLATTQASKWPTITLDATGNKALSGINPNNYERHGLYHSLNLNVSVPLYQGGAADAQISAAAAEEAATRERIETALLQANDQSRAWKELAVGAQARLADVEHRRQSILSVRDLYREQYQLGTRSILDLLNAEQEIHQAEAEAQGLVHDLWQYRLEYVSATGRLREFFGLNHKVIQGMELLP</sequence>
<keyword evidence="2" id="KW-0813">Transport</keyword>
<dbReference type="Pfam" id="PF02321">
    <property type="entry name" value="OEP"/>
    <property type="match status" value="2"/>
</dbReference>
<dbReference type="GO" id="GO:1990281">
    <property type="term" value="C:efflux pump complex"/>
    <property type="evidence" value="ECO:0007669"/>
    <property type="project" value="TreeGrafter"/>
</dbReference>
<dbReference type="PANTHER" id="PTHR30026">
    <property type="entry name" value="OUTER MEMBRANE PROTEIN TOLC"/>
    <property type="match status" value="1"/>
</dbReference>
<evidence type="ECO:0008006" key="8">
    <source>
        <dbReference type="Google" id="ProtNLM"/>
    </source>
</evidence>
<reference evidence="7" key="1">
    <citation type="submission" date="2019-08" db="EMBL/GenBank/DDBJ databases">
        <authorList>
            <person name="Kucharzyk K."/>
            <person name="Murdoch R.W."/>
            <person name="Higgins S."/>
            <person name="Loffler F."/>
        </authorList>
    </citation>
    <scope>NUCLEOTIDE SEQUENCE</scope>
</reference>
<dbReference type="GO" id="GO:0009279">
    <property type="term" value="C:cell outer membrane"/>
    <property type="evidence" value="ECO:0007669"/>
    <property type="project" value="UniProtKB-SubCell"/>
</dbReference>
<name>A0A644ZRS6_9ZZZZ</name>
<evidence type="ECO:0000256" key="4">
    <source>
        <dbReference type="ARBA" id="ARBA00022692"/>
    </source>
</evidence>
<keyword evidence="4" id="KW-0812">Transmembrane</keyword>
<keyword evidence="6" id="KW-0998">Cell outer membrane</keyword>
<dbReference type="InterPro" id="IPR003423">
    <property type="entry name" value="OMP_efflux"/>
</dbReference>
<dbReference type="AlphaFoldDB" id="A0A644ZRS6"/>
<evidence type="ECO:0000256" key="1">
    <source>
        <dbReference type="ARBA" id="ARBA00004442"/>
    </source>
</evidence>
<evidence type="ECO:0000313" key="7">
    <source>
        <dbReference type="EMBL" id="MPM43466.1"/>
    </source>
</evidence>
<accession>A0A644ZRS6</accession>
<comment type="caution">
    <text evidence="7">The sequence shown here is derived from an EMBL/GenBank/DDBJ whole genome shotgun (WGS) entry which is preliminary data.</text>
</comment>
<protein>
    <recommendedName>
        <fullName evidence="8">Outer membrane efflux protein BepC</fullName>
    </recommendedName>
</protein>
<evidence type="ECO:0000256" key="2">
    <source>
        <dbReference type="ARBA" id="ARBA00022448"/>
    </source>
</evidence>
<dbReference type="EMBL" id="VSSQ01010113">
    <property type="protein sequence ID" value="MPM43466.1"/>
    <property type="molecule type" value="Genomic_DNA"/>
</dbReference>
<keyword evidence="5" id="KW-0472">Membrane</keyword>
<keyword evidence="3" id="KW-1134">Transmembrane beta strand</keyword>
<dbReference type="SUPFAM" id="SSF56954">
    <property type="entry name" value="Outer membrane efflux proteins (OEP)"/>
    <property type="match status" value="1"/>
</dbReference>
<dbReference type="Gene3D" id="1.20.1600.10">
    <property type="entry name" value="Outer membrane efflux proteins (OEP)"/>
    <property type="match status" value="1"/>
</dbReference>
<evidence type="ECO:0000256" key="5">
    <source>
        <dbReference type="ARBA" id="ARBA00023136"/>
    </source>
</evidence>
<dbReference type="GO" id="GO:0015288">
    <property type="term" value="F:porin activity"/>
    <property type="evidence" value="ECO:0007669"/>
    <property type="project" value="TreeGrafter"/>
</dbReference>
<dbReference type="PANTHER" id="PTHR30026:SF22">
    <property type="entry name" value="OUTER MEMBRANE EFFLUX PROTEIN"/>
    <property type="match status" value="1"/>
</dbReference>
<evidence type="ECO:0000256" key="6">
    <source>
        <dbReference type="ARBA" id="ARBA00023237"/>
    </source>
</evidence>
<comment type="subcellular location">
    <subcellularLocation>
        <location evidence="1">Cell outer membrane</location>
    </subcellularLocation>
</comment>
<gene>
    <name evidence="7" type="ORF">SDC9_90140</name>
</gene>
<evidence type="ECO:0000256" key="3">
    <source>
        <dbReference type="ARBA" id="ARBA00022452"/>
    </source>
</evidence>
<organism evidence="7">
    <name type="scientific">bioreactor metagenome</name>
    <dbReference type="NCBI Taxonomy" id="1076179"/>
    <lineage>
        <taxon>unclassified sequences</taxon>
        <taxon>metagenomes</taxon>
        <taxon>ecological metagenomes</taxon>
    </lineage>
</organism>
<dbReference type="GO" id="GO:0015562">
    <property type="term" value="F:efflux transmembrane transporter activity"/>
    <property type="evidence" value="ECO:0007669"/>
    <property type="project" value="InterPro"/>
</dbReference>